<reference evidence="16" key="1">
    <citation type="submission" date="2019-10" db="EMBL/GenBank/DDBJ databases">
        <title>The sequence and de novo assembly of the wild yak genome.</title>
        <authorList>
            <person name="Liu Y."/>
        </authorList>
    </citation>
    <scope>NUCLEOTIDE SEQUENCE [LARGE SCALE GENOMIC DNA]</scope>
    <source>
        <strain evidence="16">WY2019</strain>
    </source>
</reference>
<dbReference type="FunFam" id="3.30.200.20:FF:000358">
    <property type="entry name" value="Tau tubulin kinase 2b"/>
    <property type="match status" value="1"/>
</dbReference>
<evidence type="ECO:0000256" key="9">
    <source>
        <dbReference type="ARBA" id="ARBA00022840"/>
    </source>
</evidence>
<evidence type="ECO:0000256" key="7">
    <source>
        <dbReference type="ARBA" id="ARBA00022741"/>
    </source>
</evidence>
<dbReference type="GO" id="GO:0005737">
    <property type="term" value="C:cytoplasm"/>
    <property type="evidence" value="ECO:0007669"/>
    <property type="project" value="UniProtKB-SubCell"/>
</dbReference>
<dbReference type="Pfam" id="PF15296">
    <property type="entry name" value="Codanin-1_C"/>
    <property type="match status" value="1"/>
</dbReference>
<feature type="compositionally biased region" description="Low complexity" evidence="14">
    <location>
        <begin position="1388"/>
        <end position="1414"/>
    </location>
</feature>
<dbReference type="InterPro" id="IPR017441">
    <property type="entry name" value="Protein_kinase_ATP_BS"/>
</dbReference>
<dbReference type="PROSITE" id="PS00107">
    <property type="entry name" value="PROTEIN_KINASE_ATP"/>
    <property type="match status" value="1"/>
</dbReference>
<feature type="compositionally biased region" description="Low complexity" evidence="14">
    <location>
        <begin position="1131"/>
        <end position="1157"/>
    </location>
</feature>
<dbReference type="InterPro" id="IPR000719">
    <property type="entry name" value="Prot_kinase_dom"/>
</dbReference>
<keyword evidence="17" id="KW-1185">Reference proteome</keyword>
<feature type="compositionally biased region" description="Basic and acidic residues" evidence="14">
    <location>
        <begin position="1491"/>
        <end position="1504"/>
    </location>
</feature>
<evidence type="ECO:0000256" key="11">
    <source>
        <dbReference type="ARBA" id="ARBA00048679"/>
    </source>
</evidence>
<dbReference type="CDD" id="cd14129">
    <property type="entry name" value="STKc_TTBK2"/>
    <property type="match status" value="1"/>
</dbReference>
<dbReference type="Gene3D" id="1.10.510.10">
    <property type="entry name" value="Transferase(Phosphotransferase) domain 1"/>
    <property type="match status" value="1"/>
</dbReference>
<keyword evidence="6" id="KW-0808">Transferase</keyword>
<evidence type="ECO:0000256" key="3">
    <source>
        <dbReference type="ARBA" id="ARBA00022490"/>
    </source>
</evidence>
<evidence type="ECO:0000259" key="15">
    <source>
        <dbReference type="PROSITE" id="PS50011"/>
    </source>
</evidence>
<feature type="compositionally biased region" description="Polar residues" evidence="14">
    <location>
        <begin position="1458"/>
        <end position="1476"/>
    </location>
</feature>
<dbReference type="FunFam" id="1.10.510.10:FF:000167">
    <property type="entry name" value="Tau tubulin kinase 1"/>
    <property type="match status" value="1"/>
</dbReference>
<dbReference type="InterPro" id="IPR011009">
    <property type="entry name" value="Kinase-like_dom_sf"/>
</dbReference>
<accession>A0A6B0RMM9</accession>
<keyword evidence="4" id="KW-0723">Serine/threonine-protein kinase</keyword>
<evidence type="ECO:0000256" key="14">
    <source>
        <dbReference type="SAM" id="MobiDB-lite"/>
    </source>
</evidence>
<evidence type="ECO:0000256" key="2">
    <source>
        <dbReference type="ARBA" id="ARBA00012513"/>
    </source>
</evidence>
<name>A0A6B0RMM9_9CETA</name>
<dbReference type="GO" id="GO:0015630">
    <property type="term" value="C:microtubule cytoskeleton"/>
    <property type="evidence" value="ECO:0007669"/>
    <property type="project" value="UniProtKB-ARBA"/>
</dbReference>
<evidence type="ECO:0000313" key="16">
    <source>
        <dbReference type="EMBL" id="MXQ88583.1"/>
    </source>
</evidence>
<gene>
    <name evidence="16" type="ORF">E5288_WYG003729</name>
</gene>
<dbReference type="GO" id="GO:0006325">
    <property type="term" value="P:chromatin organization"/>
    <property type="evidence" value="ECO:0007669"/>
    <property type="project" value="TreeGrafter"/>
</dbReference>
<evidence type="ECO:0000256" key="6">
    <source>
        <dbReference type="ARBA" id="ARBA00022679"/>
    </source>
</evidence>
<dbReference type="SUPFAM" id="SSF56112">
    <property type="entry name" value="Protein kinase-like (PK-like)"/>
    <property type="match status" value="1"/>
</dbReference>
<feature type="compositionally biased region" description="Polar residues" evidence="14">
    <location>
        <begin position="1101"/>
        <end position="1116"/>
    </location>
</feature>
<protein>
    <recommendedName>
        <fullName evidence="2">non-specific serine/threonine protein kinase</fullName>
        <ecNumber evidence="2">2.7.11.1</ecNumber>
    </recommendedName>
</protein>
<dbReference type="PANTHER" id="PTHR28678">
    <property type="entry name" value="CODANIN-1"/>
    <property type="match status" value="1"/>
</dbReference>
<sequence>MAGAGRFQQLLRKIGGGGFGEIYDALDMLTRENVALKVESAQQPKQVLKMEVAVLKKLQGKDHVCRFIGCGRNDRFNYVVMQLQGRNLADLRRSQSRGTFTISTTLRLGRQILESIESIHSVGFLHRDIKPSNFAMGRFPSTCRKCYMLDFGLARQFTNSCGDVRPPRAVAGFRGTVRYASINAHRNREMGRHDDLWSLFYMLVEFVVGQLPWRKIKDKEQVGSIKERYDHRLMLKHLPPEFSIFLEHISSLDYFTKPDYQLLTSVFDNSIKAFGVIESDPFDWEKTGTDGSLTTTTTSATPQLHTRLTPAAIGIANATPIPGDMLRENTDEVFPDEQLSDGENGIPVGVSPDKVPGSLGHPRPQEKDVWEEMDTNRNKIKLGICKAATEEENSHGQANGILNAPSLGSPIRVRSEITQPDRDVPLVRKLRSIHSFELEKRLALEPKPDTDKFLETCLEKMQKDPNAGKESTLPALLHKPCVPAVSRADHIWHYDEEYLPDASKPASVNTPEQADGGGSNGFVAVNLSSCKQEVDSKEWVIVDKEQDLQDFRTNEALGPKTTGSPSDEEPEVLQVLEESPQDEKLQLGPWAENDHLKKETSGVVFVLSGECPATAASEQYIDRLEFQAGAASQFITVTPTSPMEAQAEGPLTAITIPRPSVASTQSTSGSFHYGQQPEKKDLHTIEPTVELYSPRENFSGLVVIEGEPPSGGSRTDLGLQIDHIGHDMLPNIREYDRSQDVGPKDLPDHNRLAMREFEGLPRGLEEKSIALGSDNEDEKLSKGQHYIEISPLPGDLVTMERDHSATTEPLDVTKMQTFSVVPNQDKNHEIMKLLAVGSSEVSPRVIDPYVEEQIGQVAAMQKSKISEDDIKGEDLPNHSGDLSTFLHQEGKREKIAPRKGELFNPVSESEHCPPSRKDVVRSSFVTRHSRIPVLAQEIDSTFDSSSPVSAKEKLLQKKACQPDLVKLLVEKRQLRSLLGDLSSASDKLLEERLASVPAPFSEEEVFTPFSRLAADSHLSRSAEDNFLAPIISQSRKSKIPRPVSWVNTDQVNSSTPSQFLPRPPPGKPPMRPGVEARLRRYKVLGSSNSDSDLFSRLAQILQNGSQKPRSTTQCKSPGTPHNPKTPPKSPVVPRRSPSASPRSSSLPRTSSSSPSRAGRPHHDQRSSSPHLGRSKSPPSHSGSSSSRRSCQQEHCKPSKNGLKGSGSFHHHSASTKAPPGKREKVLEQLVILIQRCLGPKREVGSPEQSTFGTRWWHISHFSDIGHPSNSEPDPKKPLRLKVLNDRSVGGCWKTSGQGIENSAFEKGKVKMKLSKLYRNFFRVVTIESRKLERKECAYRRCRHLLRRVVHLYGPAALPDPWSSPPRPRVPAGHPRARAAGARLHRQQHAALDRPLGLLSSGSPSSPSLARSDPPNLSNLEEFPPVGSVPLGSAGTKPSRRINPTPVSEERSLSKPKTCFTSPPISCVPSSQPSVLDTSPWGHGLPSGCRSLQEEREMLRKERSKQLQQSPTPACPTLESGSPHPSRTGHLTAEPADPARVSSHHRLELVALVYSSCIAENLVPNLFLELFFVLQLLTARRMVAAKDSDLETTPGAVDSLESPLFQSVHDCVFFAVKVLERQFHILSHLDKGTLKLLAENERLLCFSPALQGCLRAAYEGSVAKVVSLAMPPSAQAVSFQPETDNRANFSSDRAFHTFKKQRDVFYEVLREWEDRHEEPGWDFEKGLGSRIRAMMGQLSAACSHSHFVRLFQKQLLQMCQSPGGAGGTVLGEAPDVLNMLGADKLGRLRRLQERLVAPQSSGGPCPPPTFPGCQGFFRDFILSASSFQFNQHLMDSLSLKIRELNSLALPQPEPSDEDGESDVDWQGERRQFAVVLLSLRLLAKFLGFVAFLPYRGPEPPLTRELQDSILSLRSQVPPVLDVRALLQQGLRARRAVLTVPWLVEFLSLADHIVPMLDYYRSVFTLLLHLHRSLILSKESEGEMCFLNKLLLLAVLGWLFQIPTVPEDLFFLEEGQLDVLEVDTVASEHGLDSMPVVDQQLLYTCCPYIGELRKLLASWVSGSSGRSGGFVRKITPTTTTGLGAQPPQTTQGLQAQLAQAFFHNHPPSLRRTVEFVAERIGSNCVKHIKATLVAELVRQAESLLQEQLVTQGQEGGDAAQLLEILCSQLCPHGAQALTQGREFCQKKSPGAVRALLPEETPAAVLSSAENIAVSLATEKACAWLSANITALIRREVKAAVSRTLRTQGPEPAARGERRGCSRACEHHAPLPSHLISEIKDVLSLAVGPRDPEEGVAPEYLEQLLGHLGQMLRCRQFLCPPAEQHLAKCSVELASLLVADQIPILGPPAQHQLERGQARRLLLMLLSLWKDDFQVPVPLQLLLRPRNVALLADTRPKEWDLLLFLLRELVEKDLMKRMEIKACLDSLYEAQWPGDFSEELATLFNLFSAEPHVPETQLRACELVQPNRGTVLAQS</sequence>
<feature type="compositionally biased region" description="Polar residues" evidence="14">
    <location>
        <begin position="1047"/>
        <end position="1058"/>
    </location>
</feature>
<dbReference type="PROSITE" id="PS50011">
    <property type="entry name" value="PROTEIN_KINASE_DOM"/>
    <property type="match status" value="1"/>
</dbReference>
<evidence type="ECO:0000256" key="12">
    <source>
        <dbReference type="ARBA" id="ARBA00061588"/>
    </source>
</evidence>
<comment type="caution">
    <text evidence="16">The sequence shown here is derived from an EMBL/GenBank/DDBJ whole genome shotgun (WGS) entry which is preliminary data.</text>
</comment>
<evidence type="ECO:0000256" key="4">
    <source>
        <dbReference type="ARBA" id="ARBA00022527"/>
    </source>
</evidence>
<dbReference type="EMBL" id="VBQZ03000047">
    <property type="protein sequence ID" value="MXQ88583.1"/>
    <property type="molecule type" value="Genomic_DNA"/>
</dbReference>
<dbReference type="GO" id="GO:0005524">
    <property type="term" value="F:ATP binding"/>
    <property type="evidence" value="ECO:0007669"/>
    <property type="project" value="UniProtKB-UniRule"/>
</dbReference>
<dbReference type="InterPro" id="IPR028171">
    <property type="entry name" value="Codanin-1_C"/>
</dbReference>
<dbReference type="SMART" id="SM00220">
    <property type="entry name" value="S_TKc"/>
    <property type="match status" value="1"/>
</dbReference>
<dbReference type="InterPro" id="IPR040031">
    <property type="entry name" value="Codanin-1"/>
</dbReference>
<dbReference type="GO" id="GO:0005634">
    <property type="term" value="C:nucleus"/>
    <property type="evidence" value="ECO:0007669"/>
    <property type="project" value="TreeGrafter"/>
</dbReference>
<feature type="compositionally biased region" description="Low complexity" evidence="14">
    <location>
        <begin position="1174"/>
        <end position="1189"/>
    </location>
</feature>
<evidence type="ECO:0000256" key="10">
    <source>
        <dbReference type="ARBA" id="ARBA00047899"/>
    </source>
</evidence>
<keyword evidence="5" id="KW-0597">Phosphoprotein</keyword>
<comment type="subcellular location">
    <subcellularLocation>
        <location evidence="1">Cytoplasm</location>
    </subcellularLocation>
</comment>
<evidence type="ECO:0000313" key="17">
    <source>
        <dbReference type="Proteomes" id="UP000322234"/>
    </source>
</evidence>
<evidence type="ECO:0000256" key="8">
    <source>
        <dbReference type="ARBA" id="ARBA00022777"/>
    </source>
</evidence>
<feature type="region of interest" description="Disordered" evidence="14">
    <location>
        <begin position="1101"/>
        <end position="1222"/>
    </location>
</feature>
<feature type="region of interest" description="Disordered" evidence="14">
    <location>
        <begin position="1047"/>
        <end position="1073"/>
    </location>
</feature>
<feature type="domain" description="Protein kinase" evidence="15">
    <location>
        <begin position="8"/>
        <end position="271"/>
    </location>
</feature>
<comment type="similarity">
    <text evidence="12">Belongs to the protein kinase superfamily. CK1 Ser/Thr protein kinase family.</text>
</comment>
<dbReference type="EC" id="2.7.11.1" evidence="2"/>
<dbReference type="GO" id="GO:0004674">
    <property type="term" value="F:protein serine/threonine kinase activity"/>
    <property type="evidence" value="ECO:0007669"/>
    <property type="project" value="UniProtKB-KW"/>
</dbReference>
<evidence type="ECO:0000256" key="1">
    <source>
        <dbReference type="ARBA" id="ARBA00004496"/>
    </source>
</evidence>
<dbReference type="Pfam" id="PF00069">
    <property type="entry name" value="Pkinase"/>
    <property type="match status" value="1"/>
</dbReference>
<proteinExistence type="inferred from homology"/>
<evidence type="ECO:0000256" key="13">
    <source>
        <dbReference type="PROSITE-ProRule" id="PRU10141"/>
    </source>
</evidence>
<organism evidence="16 17">
    <name type="scientific">Bos mutus</name>
    <name type="common">wild yak</name>
    <dbReference type="NCBI Taxonomy" id="72004"/>
    <lineage>
        <taxon>Eukaryota</taxon>
        <taxon>Metazoa</taxon>
        <taxon>Chordata</taxon>
        <taxon>Craniata</taxon>
        <taxon>Vertebrata</taxon>
        <taxon>Euteleostomi</taxon>
        <taxon>Mammalia</taxon>
        <taxon>Eutheria</taxon>
        <taxon>Laurasiatheria</taxon>
        <taxon>Artiodactyla</taxon>
        <taxon>Ruminantia</taxon>
        <taxon>Pecora</taxon>
        <taxon>Bovidae</taxon>
        <taxon>Bovinae</taxon>
        <taxon>Bos</taxon>
    </lineage>
</organism>
<dbReference type="PANTHER" id="PTHR28678:SF1">
    <property type="entry name" value="CODANIN-1"/>
    <property type="match status" value="1"/>
</dbReference>
<keyword evidence="7 13" id="KW-0547">Nucleotide-binding</keyword>
<dbReference type="Proteomes" id="UP000322234">
    <property type="component" value="Unassembled WGS sequence"/>
</dbReference>
<keyword evidence="9 13" id="KW-0067">ATP-binding</keyword>
<keyword evidence="3" id="KW-0963">Cytoplasm</keyword>
<dbReference type="InterPro" id="IPR047915">
    <property type="entry name" value="TTBK2_STKc"/>
</dbReference>
<feature type="compositionally biased region" description="Pro residues" evidence="14">
    <location>
        <begin position="1061"/>
        <end position="1071"/>
    </location>
</feature>
<keyword evidence="8" id="KW-0418">Kinase</keyword>
<feature type="region of interest" description="Disordered" evidence="14">
    <location>
        <begin position="1356"/>
        <end position="1535"/>
    </location>
</feature>
<comment type="catalytic activity">
    <reaction evidence="11">
        <text>L-seryl-[protein] + ATP = O-phospho-L-seryl-[protein] + ADP + H(+)</text>
        <dbReference type="Rhea" id="RHEA:17989"/>
        <dbReference type="Rhea" id="RHEA-COMP:9863"/>
        <dbReference type="Rhea" id="RHEA-COMP:11604"/>
        <dbReference type="ChEBI" id="CHEBI:15378"/>
        <dbReference type="ChEBI" id="CHEBI:29999"/>
        <dbReference type="ChEBI" id="CHEBI:30616"/>
        <dbReference type="ChEBI" id="CHEBI:83421"/>
        <dbReference type="ChEBI" id="CHEBI:456216"/>
        <dbReference type="EC" id="2.7.11.1"/>
    </reaction>
</comment>
<evidence type="ECO:0000256" key="5">
    <source>
        <dbReference type="ARBA" id="ARBA00022553"/>
    </source>
</evidence>
<comment type="catalytic activity">
    <reaction evidence="10">
        <text>L-threonyl-[protein] + ATP = O-phospho-L-threonyl-[protein] + ADP + H(+)</text>
        <dbReference type="Rhea" id="RHEA:46608"/>
        <dbReference type="Rhea" id="RHEA-COMP:11060"/>
        <dbReference type="Rhea" id="RHEA-COMP:11605"/>
        <dbReference type="ChEBI" id="CHEBI:15378"/>
        <dbReference type="ChEBI" id="CHEBI:30013"/>
        <dbReference type="ChEBI" id="CHEBI:30616"/>
        <dbReference type="ChEBI" id="CHEBI:61977"/>
        <dbReference type="ChEBI" id="CHEBI:456216"/>
        <dbReference type="EC" id="2.7.11.1"/>
    </reaction>
</comment>
<feature type="binding site" evidence="13">
    <location>
        <position position="37"/>
    </location>
    <ligand>
        <name>ATP</name>
        <dbReference type="ChEBI" id="CHEBI:30616"/>
    </ligand>
</feature>
<feature type="compositionally biased region" description="Low complexity" evidence="14">
    <location>
        <begin position="1369"/>
        <end position="1381"/>
    </location>
</feature>